<dbReference type="Gene3D" id="1.10.260.40">
    <property type="entry name" value="lambda repressor-like DNA-binding domains"/>
    <property type="match status" value="1"/>
</dbReference>
<dbReference type="GO" id="GO:0003677">
    <property type="term" value="F:DNA binding"/>
    <property type="evidence" value="ECO:0007669"/>
    <property type="project" value="InterPro"/>
</dbReference>
<dbReference type="CDD" id="cd00093">
    <property type="entry name" value="HTH_XRE"/>
    <property type="match status" value="1"/>
</dbReference>
<dbReference type="EMBL" id="JACCBH010000001">
    <property type="protein sequence ID" value="NYD53622.1"/>
    <property type="molecule type" value="Genomic_DNA"/>
</dbReference>
<sequence length="104" mass="11017">MMHTARLRSPADIGTVLYEARVARGMSQVELAAQTDLPQSTISAVENGMSTIHLRRLLELARATGLTITASWEDDESADGEESADNAESAGATNQRGGDDATRG</sequence>
<dbReference type="Proteomes" id="UP000552045">
    <property type="component" value="Unassembled WGS sequence"/>
</dbReference>
<accession>A0A7Y9ETE3</accession>
<feature type="compositionally biased region" description="Acidic residues" evidence="1">
    <location>
        <begin position="72"/>
        <end position="85"/>
    </location>
</feature>
<comment type="caution">
    <text evidence="3">The sequence shown here is derived from an EMBL/GenBank/DDBJ whole genome shotgun (WGS) entry which is preliminary data.</text>
</comment>
<dbReference type="InterPro" id="IPR010982">
    <property type="entry name" value="Lambda_DNA-bd_dom_sf"/>
</dbReference>
<dbReference type="InterPro" id="IPR001387">
    <property type="entry name" value="Cro/C1-type_HTH"/>
</dbReference>
<dbReference type="SMART" id="SM00530">
    <property type="entry name" value="HTH_XRE"/>
    <property type="match status" value="1"/>
</dbReference>
<evidence type="ECO:0000313" key="3">
    <source>
        <dbReference type="EMBL" id="NYD53622.1"/>
    </source>
</evidence>
<keyword evidence="4" id="KW-1185">Reference proteome</keyword>
<dbReference type="PROSITE" id="PS50943">
    <property type="entry name" value="HTH_CROC1"/>
    <property type="match status" value="1"/>
</dbReference>
<dbReference type="SUPFAM" id="SSF47413">
    <property type="entry name" value="lambda repressor-like DNA-binding domains"/>
    <property type="match status" value="1"/>
</dbReference>
<dbReference type="AlphaFoldDB" id="A0A7Y9ETE3"/>
<evidence type="ECO:0000256" key="1">
    <source>
        <dbReference type="SAM" id="MobiDB-lite"/>
    </source>
</evidence>
<feature type="domain" description="HTH cro/C1-type" evidence="2">
    <location>
        <begin position="17"/>
        <end position="71"/>
    </location>
</feature>
<evidence type="ECO:0000313" key="4">
    <source>
        <dbReference type="Proteomes" id="UP000552045"/>
    </source>
</evidence>
<feature type="region of interest" description="Disordered" evidence="1">
    <location>
        <begin position="70"/>
        <end position="104"/>
    </location>
</feature>
<proteinExistence type="predicted"/>
<organism evidence="3 4">
    <name type="scientific">Microbacterium pseudoresistens</name>
    <dbReference type="NCBI Taxonomy" id="640634"/>
    <lineage>
        <taxon>Bacteria</taxon>
        <taxon>Bacillati</taxon>
        <taxon>Actinomycetota</taxon>
        <taxon>Actinomycetes</taxon>
        <taxon>Micrococcales</taxon>
        <taxon>Microbacteriaceae</taxon>
        <taxon>Microbacterium</taxon>
    </lineage>
</organism>
<dbReference type="Pfam" id="PF01381">
    <property type="entry name" value="HTH_3"/>
    <property type="match status" value="1"/>
</dbReference>
<evidence type="ECO:0000259" key="2">
    <source>
        <dbReference type="PROSITE" id="PS50943"/>
    </source>
</evidence>
<protein>
    <submittedName>
        <fullName evidence="3">HTH-type transcriptional regulator/antitoxin HipB</fullName>
    </submittedName>
</protein>
<reference evidence="3 4" key="1">
    <citation type="submission" date="2020-07" db="EMBL/GenBank/DDBJ databases">
        <title>Sequencing the genomes of 1000 actinobacteria strains.</title>
        <authorList>
            <person name="Klenk H.-P."/>
        </authorList>
    </citation>
    <scope>NUCLEOTIDE SEQUENCE [LARGE SCALE GENOMIC DNA]</scope>
    <source>
        <strain evidence="3 4">DSM 22185</strain>
    </source>
</reference>
<gene>
    <name evidence="3" type="ORF">BKA02_000677</name>
</gene>
<name>A0A7Y9ETE3_9MICO</name>